<dbReference type="OrthoDB" id="9801127at2"/>
<evidence type="ECO:0000313" key="10">
    <source>
        <dbReference type="EMBL" id="RBP16780.1"/>
    </source>
</evidence>
<keyword evidence="7 9" id="KW-0479">Metal-binding</keyword>
<evidence type="ECO:0000256" key="5">
    <source>
        <dbReference type="ARBA" id="ARBA00023125"/>
    </source>
</evidence>
<feature type="binding site" evidence="7">
    <location>
        <position position="156"/>
    </location>
    <ligand>
        <name>Zn(2+)</name>
        <dbReference type="ChEBI" id="CHEBI:29105"/>
    </ligand>
</feature>
<sequence length="165" mass="18096">MLEAKHDPACGCAHDPTTWAARVEQACERDGLQLTPLRRRVLDIFSASAAPLGAYAILDELSRREGKHVAPPTVYRTLDFLLERGFVHKIESLNAYAPCEHLGHAHHGMLLICEACGRSEEIEDDEVIRVLAAKAAGSGFRLRRVMVEAKGLCRRCGGESPRPAA</sequence>
<comment type="cofactor">
    <cofactor evidence="7">
        <name>Zn(2+)</name>
        <dbReference type="ChEBI" id="CHEBI:29105"/>
    </cofactor>
    <text evidence="7">Binds 1 zinc ion per subunit.</text>
</comment>
<gene>
    <name evidence="9" type="primary">fur</name>
    <name evidence="10" type="ORF">DFR50_10457</name>
</gene>
<feature type="binding site" evidence="7">
    <location>
        <position position="153"/>
    </location>
    <ligand>
        <name>Zn(2+)</name>
        <dbReference type="ChEBI" id="CHEBI:29105"/>
    </ligand>
</feature>
<feature type="binding site" evidence="8">
    <location>
        <position position="106"/>
    </location>
    <ligand>
        <name>Fe cation</name>
        <dbReference type="ChEBI" id="CHEBI:24875"/>
    </ligand>
</feature>
<keyword evidence="6 9" id="KW-0804">Transcription</keyword>
<dbReference type="Proteomes" id="UP000253529">
    <property type="component" value="Unassembled WGS sequence"/>
</dbReference>
<evidence type="ECO:0000256" key="9">
    <source>
        <dbReference type="RuleBase" id="RU364037"/>
    </source>
</evidence>
<reference evidence="10 11" key="1">
    <citation type="submission" date="2018-06" db="EMBL/GenBank/DDBJ databases">
        <title>Genomic Encyclopedia of Type Strains, Phase IV (KMG-IV): sequencing the most valuable type-strain genomes for metagenomic binning, comparative biology and taxonomic classification.</title>
        <authorList>
            <person name="Goeker M."/>
        </authorList>
    </citation>
    <scope>NUCLEOTIDE SEQUENCE [LARGE SCALE GENOMIC DNA]</scope>
    <source>
        <strain evidence="10 11">DSM 24875</strain>
    </source>
</reference>
<name>A0A366FRU5_9HYPH</name>
<dbReference type="InterPro" id="IPR002481">
    <property type="entry name" value="FUR"/>
</dbReference>
<dbReference type="EMBL" id="QNRK01000004">
    <property type="protein sequence ID" value="RBP16780.1"/>
    <property type="molecule type" value="Genomic_DNA"/>
</dbReference>
<dbReference type="InterPro" id="IPR036390">
    <property type="entry name" value="WH_DNA-bd_sf"/>
</dbReference>
<evidence type="ECO:0000256" key="2">
    <source>
        <dbReference type="ARBA" id="ARBA00022491"/>
    </source>
</evidence>
<evidence type="ECO:0000256" key="3">
    <source>
        <dbReference type="ARBA" id="ARBA00022833"/>
    </source>
</evidence>
<keyword evidence="2 9" id="KW-0678">Repressor</keyword>
<evidence type="ECO:0000256" key="7">
    <source>
        <dbReference type="PIRSR" id="PIRSR602481-1"/>
    </source>
</evidence>
<keyword evidence="8 9" id="KW-0408">Iron</keyword>
<dbReference type="CDD" id="cd07153">
    <property type="entry name" value="Fur_like"/>
    <property type="match status" value="1"/>
</dbReference>
<keyword evidence="11" id="KW-1185">Reference proteome</keyword>
<evidence type="ECO:0000256" key="6">
    <source>
        <dbReference type="ARBA" id="ARBA00023163"/>
    </source>
</evidence>
<dbReference type="AlphaFoldDB" id="A0A366FRU5"/>
<keyword evidence="9" id="KW-0963">Cytoplasm</keyword>
<comment type="cofactor">
    <cofactor evidence="8">
        <name>Mn(2+)</name>
        <dbReference type="ChEBI" id="CHEBI:29035"/>
    </cofactor>
    <cofactor evidence="8">
        <name>Fe(2+)</name>
        <dbReference type="ChEBI" id="CHEBI:29033"/>
    </cofactor>
    <text evidence="8">Binds 1 Mn(2+) or Fe(2+) ion per subunit.</text>
</comment>
<feature type="binding site" evidence="7">
    <location>
        <position position="113"/>
    </location>
    <ligand>
        <name>Zn(2+)</name>
        <dbReference type="ChEBI" id="CHEBI:29105"/>
    </ligand>
</feature>
<comment type="subunit">
    <text evidence="9">Homodimer.</text>
</comment>
<dbReference type="PANTHER" id="PTHR33202">
    <property type="entry name" value="ZINC UPTAKE REGULATION PROTEIN"/>
    <property type="match status" value="1"/>
</dbReference>
<keyword evidence="4 9" id="KW-0805">Transcription regulation</keyword>
<organism evidence="10 11">
    <name type="scientific">Roseiarcus fermentans</name>
    <dbReference type="NCBI Taxonomy" id="1473586"/>
    <lineage>
        <taxon>Bacteria</taxon>
        <taxon>Pseudomonadati</taxon>
        <taxon>Pseudomonadota</taxon>
        <taxon>Alphaproteobacteria</taxon>
        <taxon>Hyphomicrobiales</taxon>
        <taxon>Roseiarcaceae</taxon>
        <taxon>Roseiarcus</taxon>
    </lineage>
</organism>
<dbReference type="GO" id="GO:0008270">
    <property type="term" value="F:zinc ion binding"/>
    <property type="evidence" value="ECO:0007669"/>
    <property type="project" value="TreeGrafter"/>
</dbReference>
<dbReference type="GO" id="GO:0045892">
    <property type="term" value="P:negative regulation of DNA-templated transcription"/>
    <property type="evidence" value="ECO:0007669"/>
    <property type="project" value="TreeGrafter"/>
</dbReference>
<protein>
    <recommendedName>
        <fullName evidence="9">Ferric uptake regulation protein</fullName>
    </recommendedName>
</protein>
<dbReference type="PANTHER" id="PTHR33202:SF6">
    <property type="entry name" value="ZINC UPTAKE REGULATION PROTEIN"/>
    <property type="match status" value="1"/>
</dbReference>
<keyword evidence="5 9" id="KW-0238">DNA-binding</keyword>
<feature type="binding site" evidence="7">
    <location>
        <position position="116"/>
    </location>
    <ligand>
        <name>Zn(2+)</name>
        <dbReference type="ChEBI" id="CHEBI:29105"/>
    </ligand>
</feature>
<dbReference type="InterPro" id="IPR043135">
    <property type="entry name" value="Fur_C"/>
</dbReference>
<proteinExistence type="inferred from homology"/>
<dbReference type="Gene3D" id="1.10.10.10">
    <property type="entry name" value="Winged helix-like DNA-binding domain superfamily/Winged helix DNA-binding domain"/>
    <property type="match status" value="1"/>
</dbReference>
<dbReference type="SUPFAM" id="SSF46785">
    <property type="entry name" value="Winged helix' DNA-binding domain"/>
    <property type="match status" value="1"/>
</dbReference>
<evidence type="ECO:0000256" key="4">
    <source>
        <dbReference type="ARBA" id="ARBA00023015"/>
    </source>
</evidence>
<dbReference type="GO" id="GO:0000976">
    <property type="term" value="F:transcription cis-regulatory region binding"/>
    <property type="evidence" value="ECO:0007669"/>
    <property type="project" value="TreeGrafter"/>
</dbReference>
<dbReference type="GO" id="GO:0003700">
    <property type="term" value="F:DNA-binding transcription factor activity"/>
    <property type="evidence" value="ECO:0007669"/>
    <property type="project" value="UniProtKB-UniRule"/>
</dbReference>
<dbReference type="Pfam" id="PF01475">
    <property type="entry name" value="FUR"/>
    <property type="match status" value="1"/>
</dbReference>
<accession>A0A366FRU5</accession>
<evidence type="ECO:0000256" key="8">
    <source>
        <dbReference type="PIRSR" id="PIRSR602481-2"/>
    </source>
</evidence>
<dbReference type="RefSeq" id="WP_113888024.1">
    <property type="nucleotide sequence ID" value="NZ_QNRK01000004.1"/>
</dbReference>
<comment type="caution">
    <text evidence="10">The sequence shown here is derived from an EMBL/GenBank/DDBJ whole genome shotgun (WGS) entry which is preliminary data.</text>
</comment>
<dbReference type="InterPro" id="IPR036388">
    <property type="entry name" value="WH-like_DNA-bd_sf"/>
</dbReference>
<evidence type="ECO:0000256" key="1">
    <source>
        <dbReference type="ARBA" id="ARBA00007957"/>
    </source>
</evidence>
<dbReference type="GO" id="GO:1900376">
    <property type="term" value="P:regulation of secondary metabolite biosynthetic process"/>
    <property type="evidence" value="ECO:0007669"/>
    <property type="project" value="TreeGrafter"/>
</dbReference>
<comment type="subcellular location">
    <subcellularLocation>
        <location evidence="9">Cytoplasm</location>
    </subcellularLocation>
</comment>
<keyword evidence="3 7" id="KW-0862">Zinc</keyword>
<dbReference type="GO" id="GO:0005829">
    <property type="term" value="C:cytosol"/>
    <property type="evidence" value="ECO:0007669"/>
    <property type="project" value="TreeGrafter"/>
</dbReference>
<comment type="similarity">
    <text evidence="1 9">Belongs to the Fur family.</text>
</comment>
<dbReference type="Gene3D" id="3.30.1490.190">
    <property type="match status" value="1"/>
</dbReference>
<evidence type="ECO:0000313" key="11">
    <source>
        <dbReference type="Proteomes" id="UP000253529"/>
    </source>
</evidence>